<protein>
    <submittedName>
        <fullName evidence="2">(Mediterranean fruit fly) hypothetical protein</fullName>
    </submittedName>
    <submittedName>
        <fullName evidence="3">Huntingtin-interacting protein 1</fullName>
    </submittedName>
</protein>
<dbReference type="EMBL" id="GAMC01005957">
    <property type="protein sequence ID" value="JAC00599.1"/>
    <property type="molecule type" value="mRNA"/>
</dbReference>
<name>W8BUI2_CERCA</name>
<dbReference type="GO" id="GO:0048268">
    <property type="term" value="P:clathrin coat assembly"/>
    <property type="evidence" value="ECO:0007669"/>
    <property type="project" value="TreeGrafter"/>
</dbReference>
<reference evidence="3" key="2">
    <citation type="journal article" date="2014" name="BMC Genomics">
        <title>A genomic perspective to assessing quality of mass-reared SIT flies used in Mediterranean fruit fly (Ceratitis capitata) eradication in California.</title>
        <authorList>
            <person name="Calla B."/>
            <person name="Hall B."/>
            <person name="Hou S."/>
            <person name="Geib S.M."/>
        </authorList>
    </citation>
    <scope>NUCLEOTIDE SEQUENCE</scope>
</reference>
<dbReference type="Gene3D" id="1.25.40.90">
    <property type="match status" value="1"/>
</dbReference>
<keyword evidence="4" id="KW-1185">Reference proteome</keyword>
<organism evidence="3">
    <name type="scientific">Ceratitis capitata</name>
    <name type="common">Mediterranean fruit fly</name>
    <name type="synonym">Tephritis capitata</name>
    <dbReference type="NCBI Taxonomy" id="7213"/>
    <lineage>
        <taxon>Eukaryota</taxon>
        <taxon>Metazoa</taxon>
        <taxon>Ecdysozoa</taxon>
        <taxon>Arthropoda</taxon>
        <taxon>Hexapoda</taxon>
        <taxon>Insecta</taxon>
        <taxon>Pterygota</taxon>
        <taxon>Neoptera</taxon>
        <taxon>Endopterygota</taxon>
        <taxon>Diptera</taxon>
        <taxon>Brachycera</taxon>
        <taxon>Muscomorpha</taxon>
        <taxon>Tephritoidea</taxon>
        <taxon>Tephritidae</taxon>
        <taxon>Ceratitis</taxon>
        <taxon>Ceratitis</taxon>
    </lineage>
</organism>
<dbReference type="AlphaFoldDB" id="W8BUI2"/>
<dbReference type="GO" id="GO:0030864">
    <property type="term" value="C:cortical actin cytoskeleton"/>
    <property type="evidence" value="ECO:0007669"/>
    <property type="project" value="TreeGrafter"/>
</dbReference>
<feature type="domain" description="AP180 N-terminal homology (ANTH)" evidence="1">
    <location>
        <begin position="15"/>
        <end position="268"/>
    </location>
</feature>
<reference evidence="3" key="1">
    <citation type="submission" date="2013-07" db="EMBL/GenBank/DDBJ databases">
        <authorList>
            <person name="Geib S."/>
        </authorList>
    </citation>
    <scope>NUCLEOTIDE SEQUENCE</scope>
</reference>
<reference evidence="2" key="3">
    <citation type="submission" date="2020-11" db="EMBL/GenBank/DDBJ databases">
        <authorList>
            <person name="Whitehead M."/>
        </authorList>
    </citation>
    <scope>NUCLEOTIDE SEQUENCE</scope>
    <source>
        <strain evidence="2">EGII</strain>
    </source>
</reference>
<proteinExistence type="evidence at transcript level"/>
<dbReference type="InterPro" id="IPR030224">
    <property type="entry name" value="Sla2_fam"/>
</dbReference>
<evidence type="ECO:0000259" key="1">
    <source>
        <dbReference type="Pfam" id="PF07651"/>
    </source>
</evidence>
<dbReference type="GO" id="GO:0051015">
    <property type="term" value="F:actin filament binding"/>
    <property type="evidence" value="ECO:0007669"/>
    <property type="project" value="TreeGrafter"/>
</dbReference>
<dbReference type="InterPro" id="IPR011417">
    <property type="entry name" value="ANTH_dom"/>
</dbReference>
<dbReference type="Proteomes" id="UP000606786">
    <property type="component" value="Unassembled WGS sequence"/>
</dbReference>
<dbReference type="InterPro" id="IPR008942">
    <property type="entry name" value="ENTH_VHS"/>
</dbReference>
<dbReference type="PANTHER" id="PTHR10407">
    <property type="entry name" value="HUNTINGTIN INTERACTING PROTEIN 1"/>
    <property type="match status" value="1"/>
</dbReference>
<evidence type="ECO:0000313" key="3">
    <source>
        <dbReference type="EMBL" id="JAC00599.1"/>
    </source>
</evidence>
<accession>W8BUI2</accession>
<sequence>MELLSKERVEMRKHLKKVLSPKEKPFDGLRARTVVLLTHRIDGAKVFFKMTHKEPLRHNRFVAWKYCNLMHMAMRYGSPLILEMLAQVQQQKILHEVADYWTYHSDAISVCIVKYLKLLLHKLSFQRNYCFFNGALEADITKDWNVDLCYQLCTDIFDYLDNLLCLQQAIFTSFTLQQLMRATPESLCRLQPLINIAAECSILYDQAVNAMAVVCGKLPPVDVLGLCNRFYSLYQLLRGFYSSLQQVKILLKMEYIPELSTEVPDFLAYSSSRVVCDGQPTAPAAWQLDDF</sequence>
<dbReference type="GO" id="GO:0007015">
    <property type="term" value="P:actin filament organization"/>
    <property type="evidence" value="ECO:0007669"/>
    <property type="project" value="TreeGrafter"/>
</dbReference>
<dbReference type="PANTHER" id="PTHR10407:SF15">
    <property type="entry name" value="HUNTINGTIN INTERACTING PROTEIN 1"/>
    <property type="match status" value="1"/>
</dbReference>
<gene>
    <name evidence="3" type="primary">HIP1</name>
    <name evidence="2" type="ORF">CCAP1982_LOCUS12401</name>
</gene>
<dbReference type="GO" id="GO:0043325">
    <property type="term" value="F:phosphatidylinositol-3,4-bisphosphate binding"/>
    <property type="evidence" value="ECO:0007669"/>
    <property type="project" value="TreeGrafter"/>
</dbReference>
<dbReference type="GO" id="GO:0030136">
    <property type="term" value="C:clathrin-coated vesicle"/>
    <property type="evidence" value="ECO:0007669"/>
    <property type="project" value="TreeGrafter"/>
</dbReference>
<dbReference type="Pfam" id="PF07651">
    <property type="entry name" value="ANTH"/>
    <property type="match status" value="1"/>
</dbReference>
<dbReference type="OrthoDB" id="8178130at2759"/>
<dbReference type="SUPFAM" id="SSF48464">
    <property type="entry name" value="ENTH/VHS domain"/>
    <property type="match status" value="1"/>
</dbReference>
<dbReference type="EMBL" id="CAJHJT010000034">
    <property type="protein sequence ID" value="CAD7003978.1"/>
    <property type="molecule type" value="Genomic_DNA"/>
</dbReference>
<evidence type="ECO:0000313" key="2">
    <source>
        <dbReference type="EMBL" id="CAD7003978.1"/>
    </source>
</evidence>
<dbReference type="GO" id="GO:0032051">
    <property type="term" value="F:clathrin light chain binding"/>
    <property type="evidence" value="ECO:0007669"/>
    <property type="project" value="TreeGrafter"/>
</dbReference>
<dbReference type="GO" id="GO:0080025">
    <property type="term" value="F:phosphatidylinositol-3,5-bisphosphate binding"/>
    <property type="evidence" value="ECO:0007669"/>
    <property type="project" value="TreeGrafter"/>
</dbReference>
<evidence type="ECO:0000313" key="4">
    <source>
        <dbReference type="Proteomes" id="UP000606786"/>
    </source>
</evidence>
<dbReference type="GO" id="GO:0035615">
    <property type="term" value="F:clathrin adaptor activity"/>
    <property type="evidence" value="ECO:0007669"/>
    <property type="project" value="TreeGrafter"/>
</dbReference>
<dbReference type="KEGG" id="ccat:101455793"/>
<dbReference type="GO" id="GO:0006897">
    <property type="term" value="P:endocytosis"/>
    <property type="evidence" value="ECO:0007669"/>
    <property type="project" value="InterPro"/>
</dbReference>